<feature type="domain" description="SAC" evidence="4">
    <location>
        <begin position="117"/>
        <end position="480"/>
    </location>
</feature>
<protein>
    <recommendedName>
        <fullName evidence="4">SAC domain-containing protein</fullName>
    </recommendedName>
</protein>
<reference evidence="5 6" key="1">
    <citation type="journal article" date="2012" name="BMC Genomics">
        <title>Comparative genomic analysis and phylogenetic position of Theileria equi.</title>
        <authorList>
            <person name="Kappmeyer L.S."/>
            <person name="Thiagarajan M."/>
            <person name="Herndon D.R."/>
            <person name="Ramsay J.D."/>
            <person name="Caler E."/>
            <person name="Djikeng A."/>
            <person name="Gillespie J.J."/>
            <person name="Lau A.O."/>
            <person name="Roalson E.H."/>
            <person name="Silva J.C."/>
            <person name="Silva M.G."/>
            <person name="Suarez C.E."/>
            <person name="Ueti M.W."/>
            <person name="Nene V.M."/>
            <person name="Mealey R.H."/>
            <person name="Knowles D.P."/>
            <person name="Brayton K.A."/>
        </authorList>
    </citation>
    <scope>NUCLEOTIDE SEQUENCE [LARGE SCALE GENOMIC DNA]</scope>
    <source>
        <strain evidence="5 6">WA</strain>
    </source>
</reference>
<dbReference type="GO" id="GO:0012505">
    <property type="term" value="C:endomembrane system"/>
    <property type="evidence" value="ECO:0007669"/>
    <property type="project" value="UniProtKB-SubCell"/>
</dbReference>
<name>L1LFL3_THEEQ</name>
<comment type="subcellular location">
    <subcellularLocation>
        <location evidence="1">Endomembrane system</location>
    </subcellularLocation>
</comment>
<dbReference type="InterPro" id="IPR043573">
    <property type="entry name" value="Fig4-like"/>
</dbReference>
<dbReference type="OrthoDB" id="405996at2759"/>
<accession>L1LFL3</accession>
<dbReference type="PANTHER" id="PTHR45738">
    <property type="entry name" value="POLYPHOSPHOINOSITIDE PHOSPHATASE"/>
    <property type="match status" value="1"/>
</dbReference>
<dbReference type="PROSITE" id="PS50275">
    <property type="entry name" value="SAC"/>
    <property type="match status" value="1"/>
</dbReference>
<dbReference type="Pfam" id="PF02383">
    <property type="entry name" value="Syja_N"/>
    <property type="match status" value="1"/>
</dbReference>
<evidence type="ECO:0000313" key="5">
    <source>
        <dbReference type="EMBL" id="EKX74045.1"/>
    </source>
</evidence>
<dbReference type="PANTHER" id="PTHR45738:SF5">
    <property type="entry name" value="POLYPHOSPHOINOSITIDE PHOSPHATASE"/>
    <property type="match status" value="1"/>
</dbReference>
<dbReference type="InterPro" id="IPR002013">
    <property type="entry name" value="SAC_dom"/>
</dbReference>
<dbReference type="VEuPathDB" id="PiroplasmaDB:BEWA_040830"/>
<dbReference type="eggNOG" id="KOG1888">
    <property type="taxonomic scope" value="Eukaryota"/>
</dbReference>
<gene>
    <name evidence="5" type="ORF">BEWA_040830</name>
</gene>
<proteinExistence type="predicted"/>
<dbReference type="GO" id="GO:0046856">
    <property type="term" value="P:phosphatidylinositol dephosphorylation"/>
    <property type="evidence" value="ECO:0007669"/>
    <property type="project" value="InterPro"/>
</dbReference>
<dbReference type="Proteomes" id="UP000031512">
    <property type="component" value="Unassembled WGS sequence"/>
</dbReference>
<evidence type="ECO:0000256" key="2">
    <source>
        <dbReference type="ARBA" id="ARBA00022801"/>
    </source>
</evidence>
<keyword evidence="3" id="KW-0472">Membrane</keyword>
<sequence length="725" mass="83955">MNTRLPIRFASVFETDDTVTFVEGNYRIIKFEKNSNNWTILPSVENDEYGSFVCRCYGILGMISFLEGPYLILVTDIKQCGKLFLEHEVHIVESKRLIPLYHPCTFKQSERRYIDLFNQFDISNGFFFSYSYDLTNSVQINRYISQGDIKQNLSEFDSALLDQKFCFNYKHIENLLSHYRDSEPLCLKIIHGYYGESVLNLSGRSLTLTLISRRSRYYAGTRYRKRGIVADGHVANDVETEQIIHDWFMTGSIMSFVQIRGSTPTFWSQDTSQSILIKPPVVFNQNDPTYTSMREHVKELYSLYGSPLIFLNLLSDAQNTDEGELSKRFGDAIYAINNELPGCIQLKYFSKDIRLALEHGIAKKVLKEVIDTVLENTGFFHVRGQNVISVQFGTLRSSCLDCLDRTSALAQHLGLFIFRDQLSRIGITTSNIDAIHYGDTHIPNPNFQAERFNEIKDPILELVKDNYEKMGDVLSMQYAGSKALRKYEGHGSAANLSSQLFTNLKRRYHNYFDDTERQTKLNIFLGIHRAGIHPHPWVYDSDLFIHFEKLHCNFECVDWWVIPLSCFLKRIRLISGDARRPWVELFDDDCEYKPWMGIINAIDLSVFDRCMDEGPLSETPQKKVNFIENTPRPNESYISICDEVRQCGKMVQVIRKGLDEHTSQIQESMSDITDFDSEDEGICIIEPNYDDFSQFMNPENLRKGDVCLEIESIEVNRNIYESFIL</sequence>
<comment type="caution">
    <text evidence="5">The sequence shown here is derived from an EMBL/GenBank/DDBJ whole genome shotgun (WGS) entry which is preliminary data.</text>
</comment>
<dbReference type="RefSeq" id="XP_004833497.1">
    <property type="nucleotide sequence ID" value="XM_004833440.1"/>
</dbReference>
<dbReference type="GeneID" id="15807493"/>
<dbReference type="STRING" id="1537102.L1LFL3"/>
<keyword evidence="2" id="KW-0378">Hydrolase</keyword>
<dbReference type="EMBL" id="ACOU01000002">
    <property type="protein sequence ID" value="EKX74045.1"/>
    <property type="molecule type" value="Genomic_DNA"/>
</dbReference>
<keyword evidence="6" id="KW-1185">Reference proteome</keyword>
<dbReference type="GO" id="GO:0043813">
    <property type="term" value="F:phosphatidylinositol-3,5-bisphosphate 5-phosphatase activity"/>
    <property type="evidence" value="ECO:0007669"/>
    <property type="project" value="InterPro"/>
</dbReference>
<evidence type="ECO:0000313" key="6">
    <source>
        <dbReference type="Proteomes" id="UP000031512"/>
    </source>
</evidence>
<organism evidence="5 6">
    <name type="scientific">Theileria equi strain WA</name>
    <dbReference type="NCBI Taxonomy" id="1537102"/>
    <lineage>
        <taxon>Eukaryota</taxon>
        <taxon>Sar</taxon>
        <taxon>Alveolata</taxon>
        <taxon>Apicomplexa</taxon>
        <taxon>Aconoidasida</taxon>
        <taxon>Piroplasmida</taxon>
        <taxon>Theileriidae</taxon>
        <taxon>Theileria</taxon>
    </lineage>
</organism>
<dbReference type="AlphaFoldDB" id="L1LFL3"/>
<dbReference type="KEGG" id="beq:BEWA_040830"/>
<evidence type="ECO:0000256" key="1">
    <source>
        <dbReference type="ARBA" id="ARBA00004308"/>
    </source>
</evidence>
<evidence type="ECO:0000256" key="3">
    <source>
        <dbReference type="ARBA" id="ARBA00023136"/>
    </source>
</evidence>
<evidence type="ECO:0000259" key="4">
    <source>
        <dbReference type="PROSITE" id="PS50275"/>
    </source>
</evidence>